<dbReference type="InterPro" id="IPR024550">
    <property type="entry name" value="TFIIEa/SarR/Rpc3_HTH_dom"/>
</dbReference>
<dbReference type="AlphaFoldDB" id="A0A2A2HEM3"/>
<dbReference type="Gene3D" id="1.10.10.10">
    <property type="entry name" value="Winged helix-like DNA-binding domain superfamily/Winged helix DNA-binding domain"/>
    <property type="match status" value="1"/>
</dbReference>
<dbReference type="GO" id="GO:0006355">
    <property type="term" value="P:regulation of DNA-templated transcription"/>
    <property type="evidence" value="ECO:0007669"/>
    <property type="project" value="UniProtKB-UniRule"/>
</dbReference>
<comment type="similarity">
    <text evidence="4">Belongs to the TFE family.</text>
</comment>
<dbReference type="GO" id="GO:0003743">
    <property type="term" value="F:translation initiation factor activity"/>
    <property type="evidence" value="ECO:0007669"/>
    <property type="project" value="UniProtKB-KW"/>
</dbReference>
<dbReference type="InterPro" id="IPR002853">
    <property type="entry name" value="TFIIE_asu"/>
</dbReference>
<dbReference type="EMBL" id="LWMS01000021">
    <property type="protein sequence ID" value="PWL08243.1"/>
    <property type="molecule type" value="Genomic_DNA"/>
</dbReference>
<keyword evidence="9" id="KW-1185">Reference proteome</keyword>
<organism evidence="7 9">
    <name type="scientific">Methanosphaera cuniculi</name>
    <dbReference type="NCBI Taxonomy" id="1077256"/>
    <lineage>
        <taxon>Archaea</taxon>
        <taxon>Methanobacteriati</taxon>
        <taxon>Methanobacteriota</taxon>
        <taxon>Methanomada group</taxon>
        <taxon>Methanobacteria</taxon>
        <taxon>Methanobacteriales</taxon>
        <taxon>Methanobacteriaceae</taxon>
        <taxon>Methanosphaera</taxon>
    </lineage>
</organism>
<dbReference type="InterPro" id="IPR016481">
    <property type="entry name" value="TF_E_archaea"/>
</dbReference>
<evidence type="ECO:0000256" key="1">
    <source>
        <dbReference type="ARBA" id="ARBA00023015"/>
    </source>
</evidence>
<sequence>MARKKVQYTFDYDSKFLNEHNVKKLAYDLTHDSDNSEKILDCLFTAEVTDEQIAEATGIKLNFVRKILYKFYDVGMANYTRKKDPETQWFTYYWRFDSRKAAQILEKQYNHHNQEIKESLEYEENNMFFVCPNGCRYPFSEATDFQFVCPRCNETLEYKDNTDIINDLKKLESTYKINEE</sequence>
<reference evidence="8 10" key="1">
    <citation type="submission" date="2016-04" db="EMBL/GenBank/DDBJ databases">
        <title>Genome sequence of Methanosphaera cuniculi DSM 4103.</title>
        <authorList>
            <person name="Poehlein A."/>
            <person name="Seedorf H."/>
            <person name="Daniel R."/>
        </authorList>
    </citation>
    <scope>NUCLEOTIDE SEQUENCE [LARGE SCALE GENOMIC DNA]</scope>
    <source>
        <strain evidence="8 10">DSM 4103</strain>
    </source>
</reference>
<dbReference type="SUPFAM" id="SSF46785">
    <property type="entry name" value="Winged helix' DNA-binding domain"/>
    <property type="match status" value="1"/>
</dbReference>
<dbReference type="RefSeq" id="WP_095608392.1">
    <property type="nucleotide sequence ID" value="NZ_CAUHCB010000010.1"/>
</dbReference>
<dbReference type="HAMAP" id="MF_01909">
    <property type="entry name" value="TFE_arch"/>
    <property type="match status" value="1"/>
</dbReference>
<dbReference type="OrthoDB" id="5935at2157"/>
<keyword evidence="3 4" id="KW-0804">Transcription</keyword>
<keyword evidence="8" id="KW-0396">Initiation factor</keyword>
<dbReference type="GO" id="GO:0006367">
    <property type="term" value="P:transcription initiation at RNA polymerase II promoter"/>
    <property type="evidence" value="ECO:0007669"/>
    <property type="project" value="InterPro"/>
</dbReference>
<evidence type="ECO:0000313" key="10">
    <source>
        <dbReference type="Proteomes" id="UP000246004"/>
    </source>
</evidence>
<dbReference type="InterPro" id="IPR036388">
    <property type="entry name" value="WH-like_DNA-bd_sf"/>
</dbReference>
<evidence type="ECO:0000256" key="5">
    <source>
        <dbReference type="NCBIfam" id="TIGR00373"/>
    </source>
</evidence>
<dbReference type="PANTHER" id="PTHR13097">
    <property type="entry name" value="TRANSCRIPTION INITIATION FACTOR IIE, ALPHA SUBUNIT"/>
    <property type="match status" value="1"/>
</dbReference>
<evidence type="ECO:0000256" key="2">
    <source>
        <dbReference type="ARBA" id="ARBA00023125"/>
    </source>
</evidence>
<evidence type="ECO:0000259" key="6">
    <source>
        <dbReference type="PROSITE" id="PS51344"/>
    </source>
</evidence>
<accession>A0A2A2HEM3</accession>
<dbReference type="InterPro" id="IPR017919">
    <property type="entry name" value="TFIIE/TFIIEa_HTH"/>
</dbReference>
<dbReference type="InterPro" id="IPR039997">
    <property type="entry name" value="TFE"/>
</dbReference>
<dbReference type="EMBL" id="LMVN01000010">
    <property type="protein sequence ID" value="PAV07693.1"/>
    <property type="molecule type" value="Genomic_DNA"/>
</dbReference>
<comment type="subunit">
    <text evidence="4">Monomer. Interaction with RNA polymerase subunits RpoF and RpoE is necessary for Tfe stimulatory transcription activity. Able to interact with Tbp and RNA polymerase in the absence of DNA promoter. Interacts both with the preinitiation and elongation complexes.</text>
</comment>
<comment type="domain">
    <text evidence="4">The winged helix domain is involved in binding to DNA in the preinitiation complex.</text>
</comment>
<dbReference type="NCBIfam" id="NF004910">
    <property type="entry name" value="PRK06266.1"/>
    <property type="match status" value="1"/>
</dbReference>
<dbReference type="NCBIfam" id="TIGR00373">
    <property type="entry name" value="transcription factor E"/>
    <property type="match status" value="1"/>
</dbReference>
<keyword evidence="8" id="KW-0648">Protein biosynthesis</keyword>
<keyword evidence="2 4" id="KW-0238">DNA-binding</keyword>
<comment type="function">
    <text evidence="4">Transcription factor that plays a role in the activation of archaeal genes transcribed by RNA polymerase. Facilitates transcription initiation by enhancing TATA-box recognition by TATA-box-binding protein (Tbp), and transcription factor B (Tfb) and RNA polymerase recruitment. Not absolutely required for transcription in vitro, but particularly important in cases where Tbp or Tfb function is not optimal. It dynamically alters the nucleic acid-binding properties of RNA polymerases by stabilizing the initiation complex and destabilizing elongation complexes. Seems to translocate with the RNA polymerase following initiation and acts by binding to the non template strand of the transcription bubble in elongation complexes.</text>
</comment>
<dbReference type="GO" id="GO:0003677">
    <property type="term" value="F:DNA binding"/>
    <property type="evidence" value="ECO:0007669"/>
    <property type="project" value="UniProtKB-KW"/>
</dbReference>
<reference evidence="7 9" key="2">
    <citation type="journal article" date="2017" name="BMC Genomics">
        <title>Genomic analysis of methanogenic archaea reveals a shift towards energy conservation.</title>
        <authorList>
            <person name="Gilmore S.P."/>
            <person name="Henske J.K."/>
            <person name="Sexton J.A."/>
            <person name="Solomon K.V."/>
            <person name="Seppala S."/>
            <person name="Yoo J.I."/>
            <person name="Huyett L.M."/>
            <person name="Pressman A."/>
            <person name="Cogan J.Z."/>
            <person name="Kivenson V."/>
            <person name="Peng X."/>
            <person name="Tan Y."/>
            <person name="Valentine D.L."/>
            <person name="O'Malley M.A."/>
        </authorList>
    </citation>
    <scope>NUCLEOTIDE SEQUENCE [LARGE SCALE GENOMIC DNA]</scope>
    <source>
        <strain evidence="7 9">1R-7</strain>
    </source>
</reference>
<evidence type="ECO:0000313" key="7">
    <source>
        <dbReference type="EMBL" id="PAV07693.1"/>
    </source>
</evidence>
<keyword evidence="1 4" id="KW-0805">Transcription regulation</keyword>
<evidence type="ECO:0000256" key="4">
    <source>
        <dbReference type="HAMAP-Rule" id="MF_01909"/>
    </source>
</evidence>
<proteinExistence type="inferred from homology"/>
<evidence type="ECO:0000313" key="9">
    <source>
        <dbReference type="Proteomes" id="UP000217528"/>
    </source>
</evidence>
<dbReference type="Pfam" id="PF02002">
    <property type="entry name" value="TFIIE_alpha"/>
    <property type="match status" value="1"/>
</dbReference>
<dbReference type="PROSITE" id="PS51344">
    <property type="entry name" value="HTH_TFE_IIE"/>
    <property type="match status" value="1"/>
</dbReference>
<dbReference type="PIRSF" id="PIRSF006373">
    <property type="entry name" value="TF_E_archaea"/>
    <property type="match status" value="1"/>
</dbReference>
<comment type="caution">
    <text evidence="7">The sequence shown here is derived from an EMBL/GenBank/DDBJ whole genome shotgun (WGS) entry which is preliminary data.</text>
</comment>
<evidence type="ECO:0000313" key="8">
    <source>
        <dbReference type="EMBL" id="PWL08243.1"/>
    </source>
</evidence>
<feature type="domain" description="HTH TFE/IIEalpha-type" evidence="6">
    <location>
        <begin position="18"/>
        <end position="102"/>
    </location>
</feature>
<dbReference type="InterPro" id="IPR036390">
    <property type="entry name" value="WH_DNA-bd_sf"/>
</dbReference>
<dbReference type="PANTHER" id="PTHR13097:SF7">
    <property type="entry name" value="GENERAL TRANSCRIPTION FACTOR IIE SUBUNIT 1"/>
    <property type="match status" value="1"/>
</dbReference>
<dbReference type="SMART" id="SM00531">
    <property type="entry name" value="TFIIE"/>
    <property type="match status" value="1"/>
</dbReference>
<dbReference type="Proteomes" id="UP000246004">
    <property type="component" value="Unassembled WGS sequence"/>
</dbReference>
<name>A0A2A2HEM3_9EURY</name>
<protein>
    <recommendedName>
        <fullName evidence="4 5">Transcription factor E</fullName>
        <shortName evidence="4">TFE</shortName>
    </recommendedName>
    <alternativeName>
        <fullName evidence="4">TFIIE subunit alpha homolog</fullName>
    </alternativeName>
    <alternativeName>
        <fullName evidence="4">Transcription initiation factor TFIIE</fullName>
    </alternativeName>
</protein>
<gene>
    <name evidence="4" type="primary">tfe</name>
    <name evidence="7" type="ORF">ASJ82_00775</name>
    <name evidence="8" type="ORF">MSCUN_08640</name>
</gene>
<dbReference type="Proteomes" id="UP000217528">
    <property type="component" value="Unassembled WGS sequence"/>
</dbReference>
<evidence type="ECO:0000256" key="3">
    <source>
        <dbReference type="ARBA" id="ARBA00023163"/>
    </source>
</evidence>